<feature type="region of interest" description="Disordered" evidence="6">
    <location>
        <begin position="1"/>
        <end position="35"/>
    </location>
</feature>
<dbReference type="GO" id="GO:0005634">
    <property type="term" value="C:nucleus"/>
    <property type="evidence" value="ECO:0007669"/>
    <property type="project" value="UniProtKB-SubCell"/>
</dbReference>
<evidence type="ECO:0000256" key="5">
    <source>
        <dbReference type="ARBA" id="ARBA00023242"/>
    </source>
</evidence>
<dbReference type="OrthoDB" id="4060227at2759"/>
<dbReference type="GO" id="GO:0000981">
    <property type="term" value="F:DNA-binding transcription factor activity, RNA polymerase II-specific"/>
    <property type="evidence" value="ECO:0007669"/>
    <property type="project" value="InterPro"/>
</dbReference>
<dbReference type="GO" id="GO:0000976">
    <property type="term" value="F:transcription cis-regulatory region binding"/>
    <property type="evidence" value="ECO:0007669"/>
    <property type="project" value="TreeGrafter"/>
</dbReference>
<dbReference type="Gene3D" id="4.10.240.10">
    <property type="entry name" value="Zn(2)-C6 fungal-type DNA-binding domain"/>
    <property type="match status" value="1"/>
</dbReference>
<protein>
    <recommendedName>
        <fullName evidence="9">Zn(2)-C6 fungal-type domain-containing protein</fullName>
    </recommendedName>
</protein>
<sequence length="668" mass="74396">MRKRSWNEANQGDPERTLQWKPNPASFSPLPNPPTSEQAMAINHADPAQVPPLPNISRKVKACAACRKQKVVCFLDASVRCFMDKSGPPCKRCAEKDLSCVLNKSLQTLINERVPQTNALIHDLEIVSTSVQHILKTLNLPSMPQLESSRFIAPSPVSGEQGHLNQLPDIGPSCDNSPDLSPQDEENLPRIPMHSVYHLTKLSALRSPEADIDTSPGKSTHAGPYADFISQGMISLEDAEMLFHLYTDRVDHFAYGVGARYKTLEALRCNSAVLTAAILTVAAMHDPKANSLYPICDREFKRLMTESLFDRHVDRDHLRALCVASYWLHDSSWTLTGIASRRAAAMNIGSHLETLREKNDEDAADFIRIWFLIYICDQHLSTLYCRQGEMREDRAIEHAEWLVESSTVTVGDQRLVSQVTLLTIIHKIRALFGTDSGKPIPTVFASHISSFSRQLDQWVGRWSTTFPEVQEGFGTFPRKGCVFHYQFAKLYLLSHVFHGLGSSPIPTEFLEAAHGATAAAMAILNIIITEPVVREALVGLPCYVQSMIGFACMFLMKLITNYGNQLVDRNEFIDILSRLVAAYQATPVNSWHLVHHMGNGLERMLRALRQQPSNTAIDPATSDINLHRQANLELDFSLADLGSMDMSMVNTEALFLMSGSMDMGVMGG</sequence>
<keyword evidence="8" id="KW-1185">Reference proteome</keyword>
<evidence type="ECO:0000256" key="4">
    <source>
        <dbReference type="ARBA" id="ARBA00023163"/>
    </source>
</evidence>
<dbReference type="CDD" id="cd12148">
    <property type="entry name" value="fungal_TF_MHR"/>
    <property type="match status" value="1"/>
</dbReference>
<dbReference type="Proteomes" id="UP000754883">
    <property type="component" value="Unassembled WGS sequence"/>
</dbReference>
<dbReference type="EMBL" id="CABFNO020001407">
    <property type="protein sequence ID" value="CAG9987113.1"/>
    <property type="molecule type" value="Genomic_DNA"/>
</dbReference>
<evidence type="ECO:0008006" key="9">
    <source>
        <dbReference type="Google" id="ProtNLM"/>
    </source>
</evidence>
<evidence type="ECO:0000313" key="7">
    <source>
        <dbReference type="EMBL" id="CAG9987113.1"/>
    </source>
</evidence>
<evidence type="ECO:0000256" key="6">
    <source>
        <dbReference type="SAM" id="MobiDB-lite"/>
    </source>
</evidence>
<keyword evidence="5" id="KW-0539">Nucleus</keyword>
<dbReference type="PANTHER" id="PTHR31845">
    <property type="entry name" value="FINGER DOMAIN PROTEIN, PUTATIVE-RELATED"/>
    <property type="match status" value="1"/>
</dbReference>
<evidence type="ECO:0000256" key="2">
    <source>
        <dbReference type="ARBA" id="ARBA00023015"/>
    </source>
</evidence>
<evidence type="ECO:0000256" key="1">
    <source>
        <dbReference type="ARBA" id="ARBA00004123"/>
    </source>
</evidence>
<dbReference type="GO" id="GO:0008270">
    <property type="term" value="F:zinc ion binding"/>
    <property type="evidence" value="ECO:0007669"/>
    <property type="project" value="InterPro"/>
</dbReference>
<keyword evidence="2" id="KW-0805">Transcription regulation</keyword>
<dbReference type="PANTHER" id="PTHR31845:SF17">
    <property type="entry name" value="ZN(II)2CYS6 TRANSCRIPTION FACTOR (EUROFUNG)"/>
    <property type="match status" value="1"/>
</dbReference>
<proteinExistence type="predicted"/>
<dbReference type="InterPro" id="IPR036864">
    <property type="entry name" value="Zn2-C6_fun-type_DNA-bd_sf"/>
</dbReference>
<dbReference type="CDD" id="cd00067">
    <property type="entry name" value="GAL4"/>
    <property type="match status" value="1"/>
</dbReference>
<reference evidence="7" key="1">
    <citation type="submission" date="2021-10" db="EMBL/GenBank/DDBJ databases">
        <authorList>
            <person name="Piombo E."/>
        </authorList>
    </citation>
    <scope>NUCLEOTIDE SEQUENCE</scope>
</reference>
<feature type="region of interest" description="Disordered" evidence="6">
    <location>
        <begin position="155"/>
        <end position="186"/>
    </location>
</feature>
<dbReference type="SUPFAM" id="SSF57701">
    <property type="entry name" value="Zn2/Cys6 DNA-binding domain"/>
    <property type="match status" value="1"/>
</dbReference>
<keyword evidence="3" id="KW-0238">DNA-binding</keyword>
<comment type="subcellular location">
    <subcellularLocation>
        <location evidence="1">Nucleus</location>
    </subcellularLocation>
</comment>
<keyword evidence="4" id="KW-0804">Transcription</keyword>
<accession>A0A9N9UG64</accession>
<evidence type="ECO:0000256" key="3">
    <source>
        <dbReference type="ARBA" id="ARBA00023125"/>
    </source>
</evidence>
<dbReference type="InterPro" id="IPR001138">
    <property type="entry name" value="Zn2Cys6_DnaBD"/>
</dbReference>
<evidence type="ECO:0000313" key="8">
    <source>
        <dbReference type="Proteomes" id="UP000754883"/>
    </source>
</evidence>
<organism evidence="7 8">
    <name type="scientific">Clonostachys byssicola</name>
    <dbReference type="NCBI Taxonomy" id="160290"/>
    <lineage>
        <taxon>Eukaryota</taxon>
        <taxon>Fungi</taxon>
        <taxon>Dikarya</taxon>
        <taxon>Ascomycota</taxon>
        <taxon>Pezizomycotina</taxon>
        <taxon>Sordariomycetes</taxon>
        <taxon>Hypocreomycetidae</taxon>
        <taxon>Hypocreales</taxon>
        <taxon>Bionectriaceae</taxon>
        <taxon>Clonostachys</taxon>
    </lineage>
</organism>
<gene>
    <name evidence="7" type="ORF">CBYS24578_00013751</name>
</gene>
<comment type="caution">
    <text evidence="7">The sequence shown here is derived from an EMBL/GenBank/DDBJ whole genome shotgun (WGS) entry which is preliminary data.</text>
</comment>
<name>A0A9N9UG64_9HYPO</name>
<dbReference type="AlphaFoldDB" id="A0A9N9UG64"/>
<dbReference type="InterPro" id="IPR051089">
    <property type="entry name" value="prtT"/>
</dbReference>